<sequence>RVNCLNGPKTNPTRSRDRVTGSNGPTAGPGRV</sequence>
<evidence type="ECO:0000313" key="2">
    <source>
        <dbReference type="EMBL" id="OMO50448.1"/>
    </source>
</evidence>
<reference evidence="2 3" key="1">
    <citation type="submission" date="2013-09" db="EMBL/GenBank/DDBJ databases">
        <title>Corchorus capsularis genome sequencing.</title>
        <authorList>
            <person name="Alam M."/>
            <person name="Haque M.S."/>
            <person name="Islam M.S."/>
            <person name="Emdad E.M."/>
            <person name="Islam M.M."/>
            <person name="Ahmed B."/>
            <person name="Halim A."/>
            <person name="Hossen Q.M.M."/>
            <person name="Hossain M.Z."/>
            <person name="Ahmed R."/>
            <person name="Khan M.M."/>
            <person name="Islam R."/>
            <person name="Rashid M.M."/>
            <person name="Khan S.A."/>
            <person name="Rahman M.S."/>
            <person name="Alam M."/>
        </authorList>
    </citation>
    <scope>NUCLEOTIDE SEQUENCE [LARGE SCALE GENOMIC DNA]</scope>
    <source>
        <strain evidence="3">cv. CVL-1</strain>
        <tissue evidence="2">Whole seedling</tissue>
    </source>
</reference>
<proteinExistence type="predicted"/>
<name>A0A1R3FX51_COCAP</name>
<organism evidence="2 3">
    <name type="scientific">Corchorus capsularis</name>
    <name type="common">Jute</name>
    <dbReference type="NCBI Taxonomy" id="210143"/>
    <lineage>
        <taxon>Eukaryota</taxon>
        <taxon>Viridiplantae</taxon>
        <taxon>Streptophyta</taxon>
        <taxon>Embryophyta</taxon>
        <taxon>Tracheophyta</taxon>
        <taxon>Spermatophyta</taxon>
        <taxon>Magnoliopsida</taxon>
        <taxon>eudicotyledons</taxon>
        <taxon>Gunneridae</taxon>
        <taxon>Pentapetalae</taxon>
        <taxon>rosids</taxon>
        <taxon>malvids</taxon>
        <taxon>Malvales</taxon>
        <taxon>Malvaceae</taxon>
        <taxon>Grewioideae</taxon>
        <taxon>Apeibeae</taxon>
        <taxon>Corchorus</taxon>
    </lineage>
</organism>
<feature type="non-terminal residue" evidence="2">
    <location>
        <position position="1"/>
    </location>
</feature>
<gene>
    <name evidence="2" type="ORF">CCACVL1_30438</name>
</gene>
<keyword evidence="3" id="KW-1185">Reference proteome</keyword>
<evidence type="ECO:0000313" key="3">
    <source>
        <dbReference type="Proteomes" id="UP000188268"/>
    </source>
</evidence>
<dbReference type="AlphaFoldDB" id="A0A1R3FX51"/>
<feature type="region of interest" description="Disordered" evidence="1">
    <location>
        <begin position="1"/>
        <end position="32"/>
    </location>
</feature>
<dbReference type="Gramene" id="OMO50448">
    <property type="protein sequence ID" value="OMO50448"/>
    <property type="gene ID" value="CCACVL1_30438"/>
</dbReference>
<accession>A0A1R3FX51</accession>
<evidence type="ECO:0000256" key="1">
    <source>
        <dbReference type="SAM" id="MobiDB-lite"/>
    </source>
</evidence>
<dbReference type="EMBL" id="AWWV01016160">
    <property type="protein sequence ID" value="OMO50448.1"/>
    <property type="molecule type" value="Genomic_DNA"/>
</dbReference>
<protein>
    <submittedName>
        <fullName evidence="2">Uncharacterized protein</fullName>
    </submittedName>
</protein>
<comment type="caution">
    <text evidence="2">The sequence shown here is derived from an EMBL/GenBank/DDBJ whole genome shotgun (WGS) entry which is preliminary data.</text>
</comment>
<dbReference type="Proteomes" id="UP000188268">
    <property type="component" value="Unassembled WGS sequence"/>
</dbReference>